<comment type="subcellular location">
    <subcellularLocation>
        <location evidence="1">Membrane</location>
    </subcellularLocation>
    <subcellularLocation>
        <location evidence="6">Mitochondrion inner membrane</location>
        <topology evidence="6">Multi-pass membrane protein</topology>
    </subcellularLocation>
</comment>
<dbReference type="PROSITE" id="PS50895">
    <property type="entry name" value="SURF1"/>
    <property type="match status" value="1"/>
</dbReference>
<organism evidence="7 8">
    <name type="scientific">Apis cerana cerana</name>
    <name type="common">Oriental honeybee</name>
    <dbReference type="NCBI Taxonomy" id="94128"/>
    <lineage>
        <taxon>Eukaryota</taxon>
        <taxon>Metazoa</taxon>
        <taxon>Ecdysozoa</taxon>
        <taxon>Arthropoda</taxon>
        <taxon>Hexapoda</taxon>
        <taxon>Insecta</taxon>
        <taxon>Pterygota</taxon>
        <taxon>Neoptera</taxon>
        <taxon>Endopterygota</taxon>
        <taxon>Hymenoptera</taxon>
        <taxon>Apocrita</taxon>
        <taxon>Aculeata</taxon>
        <taxon>Apoidea</taxon>
        <taxon>Anthophila</taxon>
        <taxon>Apidae</taxon>
        <taxon>Apis</taxon>
    </lineage>
</organism>
<dbReference type="InterPro" id="IPR002994">
    <property type="entry name" value="Surf1/Shy1"/>
</dbReference>
<dbReference type="InterPro" id="IPR045214">
    <property type="entry name" value="Surf1/Surf4"/>
</dbReference>
<dbReference type="PANTHER" id="PTHR23427:SF2">
    <property type="entry name" value="SURFEIT LOCUS PROTEIN 1"/>
    <property type="match status" value="1"/>
</dbReference>
<evidence type="ECO:0000256" key="2">
    <source>
        <dbReference type="ARBA" id="ARBA00007165"/>
    </source>
</evidence>
<reference evidence="7 8" key="1">
    <citation type="submission" date="2014-07" db="EMBL/GenBank/DDBJ databases">
        <title>Genomic and transcriptomic analysis on Apis cerana provide comprehensive insights into honey bee biology.</title>
        <authorList>
            <person name="Diao Q."/>
            <person name="Sun L."/>
            <person name="Zheng H."/>
            <person name="Zheng H."/>
            <person name="Xu S."/>
            <person name="Wang S."/>
            <person name="Zeng Z."/>
            <person name="Hu F."/>
            <person name="Su S."/>
            <person name="Wu J."/>
        </authorList>
    </citation>
    <scope>NUCLEOTIDE SEQUENCE [LARGE SCALE GENOMIC DNA]</scope>
    <source>
        <tissue evidence="7">Pupae without intestine</tissue>
    </source>
</reference>
<sequence>MKLPIIKAFTKVRNPYYVNITRFLSKENLSRLSCNVTNFQKPHNRSFKTNFFENKYDNSYNSKEKTSFVEYCLLSIPICAFMLGTWQIQRLQWKRNLIDKLKSRTNHEPIKLPENLEDLKSKEYYPIKVKGTFLYDKEFMAGYKSLIKDGKPVDTNFAINKGGRGYHIITPFKLADRDLIILVNRGWIPKSLKHSSKREENQIKGEIEIVGILRTSERRPSFVPKNRPHNNMWYYRDVDAMAKKGDASPVYIEMIANNNLNEYPLGGQTIVELRNEHLSYILTWYCLSAVTAYMWYRKFIKRIPFVE</sequence>
<dbReference type="GO" id="GO:0033617">
    <property type="term" value="P:mitochondrial respiratory chain complex IV assembly"/>
    <property type="evidence" value="ECO:0007669"/>
    <property type="project" value="TreeGrafter"/>
</dbReference>
<evidence type="ECO:0000256" key="5">
    <source>
        <dbReference type="ARBA" id="ARBA00023136"/>
    </source>
</evidence>
<keyword evidence="4" id="KW-1133">Transmembrane helix</keyword>
<accession>A0A2A3EBW0</accession>
<evidence type="ECO:0000256" key="3">
    <source>
        <dbReference type="ARBA" id="ARBA00022692"/>
    </source>
</evidence>
<keyword evidence="6" id="KW-0496">Mitochondrion</keyword>
<dbReference type="GO" id="GO:0005743">
    <property type="term" value="C:mitochondrial inner membrane"/>
    <property type="evidence" value="ECO:0007669"/>
    <property type="project" value="UniProtKB-SubCell"/>
</dbReference>
<dbReference type="Proteomes" id="UP000242457">
    <property type="component" value="Unassembled WGS sequence"/>
</dbReference>
<dbReference type="STRING" id="94128.A0A2A3EBW0"/>
<evidence type="ECO:0000313" key="8">
    <source>
        <dbReference type="Proteomes" id="UP000242457"/>
    </source>
</evidence>
<evidence type="ECO:0000313" key="7">
    <source>
        <dbReference type="EMBL" id="PBC28531.1"/>
    </source>
</evidence>
<dbReference type="OrthoDB" id="10040024at2759"/>
<keyword evidence="6" id="KW-0999">Mitochondrion inner membrane</keyword>
<comment type="similarity">
    <text evidence="2 6">Belongs to the SURF1 family.</text>
</comment>
<dbReference type="PANTHER" id="PTHR23427">
    <property type="entry name" value="SURFEIT LOCUS PROTEIN"/>
    <property type="match status" value="1"/>
</dbReference>
<gene>
    <name evidence="7" type="ORF">APICC_00466</name>
</gene>
<keyword evidence="5" id="KW-0472">Membrane</keyword>
<keyword evidence="3" id="KW-0812">Transmembrane</keyword>
<name>A0A2A3EBW0_APICC</name>
<protein>
    <recommendedName>
        <fullName evidence="6">SURF1-like protein</fullName>
    </recommendedName>
</protein>
<evidence type="ECO:0000256" key="1">
    <source>
        <dbReference type="ARBA" id="ARBA00004370"/>
    </source>
</evidence>
<dbReference type="AlphaFoldDB" id="A0A2A3EBW0"/>
<dbReference type="CDD" id="cd06662">
    <property type="entry name" value="SURF1"/>
    <property type="match status" value="1"/>
</dbReference>
<proteinExistence type="inferred from homology"/>
<comment type="function">
    <text evidence="6">Probably involved in the biogenesis of the COX complex.</text>
</comment>
<keyword evidence="8" id="KW-1185">Reference proteome</keyword>
<evidence type="ECO:0000256" key="4">
    <source>
        <dbReference type="ARBA" id="ARBA00022989"/>
    </source>
</evidence>
<dbReference type="EMBL" id="KZ288311">
    <property type="protein sequence ID" value="PBC28531.1"/>
    <property type="molecule type" value="Genomic_DNA"/>
</dbReference>
<dbReference type="Pfam" id="PF02104">
    <property type="entry name" value="SURF1"/>
    <property type="match status" value="1"/>
</dbReference>
<evidence type="ECO:0000256" key="6">
    <source>
        <dbReference type="RuleBase" id="RU363076"/>
    </source>
</evidence>